<protein>
    <submittedName>
        <fullName evidence="3">L-aminopeptidase/D-esterase-like protein</fullName>
    </submittedName>
</protein>
<gene>
    <name evidence="3" type="ORF">GGD46_006215</name>
</gene>
<dbReference type="Pfam" id="PF03576">
    <property type="entry name" value="Peptidase_S58"/>
    <property type="match status" value="1"/>
</dbReference>
<name>A0A7X0IYE4_9HYPH</name>
<comment type="similarity">
    <text evidence="1">Belongs to the peptidase S58 family.</text>
</comment>
<reference evidence="3 4" key="1">
    <citation type="submission" date="2020-08" db="EMBL/GenBank/DDBJ databases">
        <title>Genomic Encyclopedia of Type Strains, Phase IV (KMG-V): Genome sequencing to study the core and pangenomes of soil and plant-associated prokaryotes.</title>
        <authorList>
            <person name="Whitman W."/>
        </authorList>
    </citation>
    <scope>NUCLEOTIDE SEQUENCE [LARGE SCALE GENOMIC DNA]</scope>
    <source>
        <strain evidence="3 4">SEMIA 4060</strain>
    </source>
</reference>
<keyword evidence="3" id="KW-0031">Aminopeptidase</keyword>
<dbReference type="Proteomes" id="UP000565576">
    <property type="component" value="Unassembled WGS sequence"/>
</dbReference>
<evidence type="ECO:0000313" key="3">
    <source>
        <dbReference type="EMBL" id="MBB6488892.1"/>
    </source>
</evidence>
<keyword evidence="3" id="KW-0645">Protease</keyword>
<sequence length="401" mass="41498">MLKIFTTGVLAASLTSAMALANDRARDLGVEFEGTPGKFNAITDVPGVEVGHVTLIEGDGRTQVGQGPVRTGVTAVLPRGHASSKPVNGGFFNLNGYGEMTGQSYLQDLGLVYGPVGISNTNAIGQVYAGIQRWTAEKFGEASTPVVAETWDGGINDIQGFHVTPEHAMVAIEQAKGGPVAEGNVGGGTGMRCFGFKGGIGTASRTISIGKTPYVVGVLVQCNTGARDVLRISGVPVGHELNAKWLPCYAPVQSAQKKEPECQVDGTGGKPVPDDGSIIVVVATDVPLSSMVLNRVARRASLGIGRLGSFSGNGSGDLVVSFSTTSAANDAPDEQLKEGPMVATGQLDPVFQATVEATEEAIVNALVAARTMTGADGYTLFGLPHDELKTLLGRYGRQQAK</sequence>
<comment type="caution">
    <text evidence="3">The sequence shown here is derived from an EMBL/GenBank/DDBJ whole genome shotgun (WGS) entry which is preliminary data.</text>
</comment>
<dbReference type="EMBL" id="JACHBG010000028">
    <property type="protein sequence ID" value="MBB6488892.1"/>
    <property type="molecule type" value="Genomic_DNA"/>
</dbReference>
<dbReference type="RefSeq" id="WP_313206343.1">
    <property type="nucleotide sequence ID" value="NZ_JACHBG010000028.1"/>
</dbReference>
<dbReference type="InterPro" id="IPR005321">
    <property type="entry name" value="Peptidase_S58_DmpA"/>
</dbReference>
<proteinExistence type="inferred from homology"/>
<keyword evidence="2" id="KW-0732">Signal</keyword>
<evidence type="ECO:0000256" key="1">
    <source>
        <dbReference type="ARBA" id="ARBA00007068"/>
    </source>
</evidence>
<dbReference type="Gene3D" id="3.60.70.12">
    <property type="entry name" value="L-amino peptidase D-ALA esterase/amidase"/>
    <property type="match status" value="1"/>
</dbReference>
<dbReference type="GO" id="GO:0004177">
    <property type="term" value="F:aminopeptidase activity"/>
    <property type="evidence" value="ECO:0007669"/>
    <property type="project" value="UniProtKB-KW"/>
</dbReference>
<dbReference type="CDD" id="cd02253">
    <property type="entry name" value="DmpA"/>
    <property type="match status" value="1"/>
</dbReference>
<dbReference type="AlphaFoldDB" id="A0A7X0IYE4"/>
<evidence type="ECO:0000256" key="2">
    <source>
        <dbReference type="SAM" id="SignalP"/>
    </source>
</evidence>
<dbReference type="PANTHER" id="PTHR36512:SF3">
    <property type="entry name" value="BLR5678 PROTEIN"/>
    <property type="match status" value="1"/>
</dbReference>
<keyword evidence="3" id="KW-0378">Hydrolase</keyword>
<accession>A0A7X0IYE4</accession>
<dbReference type="InterPro" id="IPR016117">
    <property type="entry name" value="ArgJ-like_dom_sf"/>
</dbReference>
<evidence type="ECO:0000313" key="4">
    <source>
        <dbReference type="Proteomes" id="UP000565576"/>
    </source>
</evidence>
<feature type="signal peptide" evidence="2">
    <location>
        <begin position="1"/>
        <end position="21"/>
    </location>
</feature>
<organism evidence="3 4">
    <name type="scientific">Rhizobium lusitanum</name>
    <dbReference type="NCBI Taxonomy" id="293958"/>
    <lineage>
        <taxon>Bacteria</taxon>
        <taxon>Pseudomonadati</taxon>
        <taxon>Pseudomonadota</taxon>
        <taxon>Alphaproteobacteria</taxon>
        <taxon>Hyphomicrobiales</taxon>
        <taxon>Rhizobiaceae</taxon>
        <taxon>Rhizobium/Agrobacterium group</taxon>
        <taxon>Rhizobium</taxon>
    </lineage>
</organism>
<feature type="chain" id="PRO_5031196945" evidence="2">
    <location>
        <begin position="22"/>
        <end position="401"/>
    </location>
</feature>
<dbReference type="PANTHER" id="PTHR36512">
    <property type="entry name" value="D-AMINOPEPTIDASE"/>
    <property type="match status" value="1"/>
</dbReference>
<dbReference type="SUPFAM" id="SSF56266">
    <property type="entry name" value="DmpA/ArgJ-like"/>
    <property type="match status" value="1"/>
</dbReference>